<sequence>MAAAGRHRRRHPPPRPPHGRQTEGVVATWPAAAAAAARGGAWPAAAAAGRCGAPGRGVRAGPPSAAAAPPGSAPAAAAGRTAAGTRQRGCSCRAPSRGRQSRTIRGRPWPSWRGRGQNRRGGGVGAVLARWGAGRGGGVVGRGSEGGAAVSAWKGVPSSMNGSDRREEEAHASRRKPATTRGSPPPPRNRWKSGESTVDVDDAGAGMQPLEGGDAGFLYPRGLWGCPFVRTPPRPGKSPRRGRCEKRPPRRAQHTSKLCWPMATTPFPPACTRPRSKQSRRCGRPAAAAATICRWWRGGGGGREVATGHPAGGWLPTRTAAVANHRRPSFLHPPWSRPLEGLRRRRPARTASRRVRVLQRAGMVSRHTPAPPPPPPRGSKSGPGAVRGWPAFRRRPSFTAPRLHPRGRSVVRGRTGVAGRRAPPGVPPGAALAGIVPGGRRGRRAGGARQESR</sequence>
<keyword evidence="2" id="KW-1185">Reference proteome</keyword>
<name>A0ACC3BQ30_PYRYE</name>
<proteinExistence type="predicted"/>
<protein>
    <submittedName>
        <fullName evidence="1">Uncharacterized protein</fullName>
    </submittedName>
</protein>
<dbReference type="EMBL" id="CM020618">
    <property type="protein sequence ID" value="KAK1859839.1"/>
    <property type="molecule type" value="Genomic_DNA"/>
</dbReference>
<evidence type="ECO:0000313" key="1">
    <source>
        <dbReference type="EMBL" id="KAK1859839.1"/>
    </source>
</evidence>
<reference evidence="1" key="1">
    <citation type="submission" date="2019-11" db="EMBL/GenBank/DDBJ databases">
        <title>Nori genome reveals adaptations in red seaweeds to the harsh intertidal environment.</title>
        <authorList>
            <person name="Wang D."/>
            <person name="Mao Y."/>
        </authorList>
    </citation>
    <scope>NUCLEOTIDE SEQUENCE</scope>
    <source>
        <tissue evidence="1">Gametophyte</tissue>
    </source>
</reference>
<gene>
    <name evidence="1" type="ORF">I4F81_002433</name>
</gene>
<dbReference type="Proteomes" id="UP000798662">
    <property type="component" value="Chromosome 1"/>
</dbReference>
<comment type="caution">
    <text evidence="1">The sequence shown here is derived from an EMBL/GenBank/DDBJ whole genome shotgun (WGS) entry which is preliminary data.</text>
</comment>
<organism evidence="1 2">
    <name type="scientific">Pyropia yezoensis</name>
    <name type="common">Susabi-nori</name>
    <name type="synonym">Porphyra yezoensis</name>
    <dbReference type="NCBI Taxonomy" id="2788"/>
    <lineage>
        <taxon>Eukaryota</taxon>
        <taxon>Rhodophyta</taxon>
        <taxon>Bangiophyceae</taxon>
        <taxon>Bangiales</taxon>
        <taxon>Bangiaceae</taxon>
        <taxon>Pyropia</taxon>
    </lineage>
</organism>
<accession>A0ACC3BQ30</accession>
<evidence type="ECO:0000313" key="2">
    <source>
        <dbReference type="Proteomes" id="UP000798662"/>
    </source>
</evidence>